<organism evidence="8 9">
    <name type="scientific">Sutterella wadsworthensis 2_1_59BFAA</name>
    <dbReference type="NCBI Taxonomy" id="742823"/>
    <lineage>
        <taxon>Bacteria</taxon>
        <taxon>Pseudomonadati</taxon>
        <taxon>Pseudomonadota</taxon>
        <taxon>Betaproteobacteria</taxon>
        <taxon>Burkholderiales</taxon>
        <taxon>Sutterellaceae</taxon>
        <taxon>Sutterella</taxon>
    </lineage>
</organism>
<evidence type="ECO:0000256" key="4">
    <source>
        <dbReference type="ARBA" id="ARBA00022827"/>
    </source>
</evidence>
<dbReference type="AlphaFoldDB" id="K1JFD6"/>
<dbReference type="eggNOG" id="COG1053">
    <property type="taxonomic scope" value="Bacteria"/>
</dbReference>
<dbReference type="eggNOG" id="COG3976">
    <property type="taxonomic scope" value="Bacteria"/>
</dbReference>
<protein>
    <submittedName>
        <fullName evidence="8">Flavocytochrome c</fullName>
    </submittedName>
</protein>
<dbReference type="InterPro" id="IPR027477">
    <property type="entry name" value="Succ_DH/fumarate_Rdtase_cat_sf"/>
</dbReference>
<dbReference type="SMART" id="SM00900">
    <property type="entry name" value="FMN_bind"/>
    <property type="match status" value="1"/>
</dbReference>
<keyword evidence="6" id="KW-0732">Signal</keyword>
<name>K1JFD6_9BURK</name>
<keyword evidence="3" id="KW-0285">Flavoprotein</keyword>
<evidence type="ECO:0000313" key="9">
    <source>
        <dbReference type="Proteomes" id="UP000005835"/>
    </source>
</evidence>
<dbReference type="SUPFAM" id="SSF51905">
    <property type="entry name" value="FAD/NAD(P)-binding domain"/>
    <property type="match status" value="1"/>
</dbReference>
<comment type="caution">
    <text evidence="8">The sequence shown here is derived from an EMBL/GenBank/DDBJ whole genome shotgun (WGS) entry which is preliminary data.</text>
</comment>
<dbReference type="InterPro" id="IPR007329">
    <property type="entry name" value="FMN-bd"/>
</dbReference>
<dbReference type="OrthoDB" id="9813348at2"/>
<dbReference type="EMBL" id="ADMG01000047">
    <property type="protein sequence ID" value="EKB30285.1"/>
    <property type="molecule type" value="Genomic_DNA"/>
</dbReference>
<dbReference type="InterPro" id="IPR036188">
    <property type="entry name" value="FAD/NAD-bd_sf"/>
</dbReference>
<dbReference type="PANTHER" id="PTHR43400">
    <property type="entry name" value="FUMARATE REDUCTASE"/>
    <property type="match status" value="1"/>
</dbReference>
<keyword evidence="9" id="KW-1185">Reference proteome</keyword>
<comment type="cofactor">
    <cofactor evidence="2">
        <name>FAD</name>
        <dbReference type="ChEBI" id="CHEBI:57692"/>
    </cofactor>
</comment>
<dbReference type="Gene3D" id="3.90.700.10">
    <property type="entry name" value="Succinate dehydrogenase/fumarate reductase flavoprotein, catalytic domain"/>
    <property type="match status" value="1"/>
</dbReference>
<dbReference type="GO" id="GO:0008202">
    <property type="term" value="P:steroid metabolic process"/>
    <property type="evidence" value="ECO:0007669"/>
    <property type="project" value="UniProtKB-ARBA"/>
</dbReference>
<evidence type="ECO:0000256" key="5">
    <source>
        <dbReference type="ARBA" id="ARBA00023002"/>
    </source>
</evidence>
<dbReference type="InterPro" id="IPR003953">
    <property type="entry name" value="FAD-dep_OxRdtase_2_FAD-bd"/>
</dbReference>
<accession>K1JFD6</accession>
<dbReference type="InterPro" id="IPR050315">
    <property type="entry name" value="FAD-oxidoreductase_2"/>
</dbReference>
<comment type="cofactor">
    <cofactor evidence="1">
        <name>FMN</name>
        <dbReference type="ChEBI" id="CHEBI:58210"/>
    </cofactor>
</comment>
<dbReference type="HOGENOM" id="CLU_011398_4_0_4"/>
<proteinExistence type="predicted"/>
<dbReference type="SUPFAM" id="SSF56425">
    <property type="entry name" value="Succinate dehydrogenase/fumarate reductase flavoprotein, catalytic domain"/>
    <property type="match status" value="1"/>
</dbReference>
<dbReference type="PANTHER" id="PTHR43400:SF10">
    <property type="entry name" value="3-OXOSTEROID 1-DEHYDROGENASE"/>
    <property type="match status" value="1"/>
</dbReference>
<dbReference type="STRING" id="742823.HMPREF9465_02111"/>
<keyword evidence="4" id="KW-0274">FAD</keyword>
<dbReference type="GO" id="GO:0016491">
    <property type="term" value="F:oxidoreductase activity"/>
    <property type="evidence" value="ECO:0007669"/>
    <property type="project" value="UniProtKB-KW"/>
</dbReference>
<evidence type="ECO:0000256" key="3">
    <source>
        <dbReference type="ARBA" id="ARBA00022630"/>
    </source>
</evidence>
<dbReference type="Proteomes" id="UP000005835">
    <property type="component" value="Unassembled WGS sequence"/>
</dbReference>
<gene>
    <name evidence="8" type="ORF">HMPREF9465_02111</name>
</gene>
<evidence type="ECO:0000256" key="6">
    <source>
        <dbReference type="SAM" id="SignalP"/>
    </source>
</evidence>
<dbReference type="Pfam" id="PF00890">
    <property type="entry name" value="FAD_binding_2"/>
    <property type="match status" value="1"/>
</dbReference>
<feature type="domain" description="FMN-binding" evidence="7">
    <location>
        <begin position="34"/>
        <end position="108"/>
    </location>
</feature>
<evidence type="ECO:0000256" key="1">
    <source>
        <dbReference type="ARBA" id="ARBA00001917"/>
    </source>
</evidence>
<dbReference type="GO" id="GO:0010181">
    <property type="term" value="F:FMN binding"/>
    <property type="evidence" value="ECO:0007669"/>
    <property type="project" value="InterPro"/>
</dbReference>
<keyword evidence="5" id="KW-0560">Oxidoreductase</keyword>
<dbReference type="RefSeq" id="WP_005436881.1">
    <property type="nucleotide sequence ID" value="NZ_JH815520.1"/>
</dbReference>
<feature type="signal peptide" evidence="6">
    <location>
        <begin position="1"/>
        <end position="20"/>
    </location>
</feature>
<dbReference type="Pfam" id="PF04205">
    <property type="entry name" value="FMN_bind"/>
    <property type="match status" value="1"/>
</dbReference>
<reference evidence="8 9" key="1">
    <citation type="submission" date="2012-05" db="EMBL/GenBank/DDBJ databases">
        <title>The Genome Sequence of Sutterella wadsworthensis 2_1_59BFAA.</title>
        <authorList>
            <consortium name="The Broad Institute Genome Sequencing Platform"/>
            <person name="Earl A."/>
            <person name="Ward D."/>
            <person name="Feldgarden M."/>
            <person name="Gevers D."/>
            <person name="Daigneault M."/>
            <person name="Strauss J."/>
            <person name="Allen-Vercoe E."/>
            <person name="Walker B."/>
            <person name="Young S.K."/>
            <person name="Zeng Q."/>
            <person name="Gargeya S."/>
            <person name="Fitzgerald M."/>
            <person name="Haas B."/>
            <person name="Abouelleil A."/>
            <person name="Alvarado L."/>
            <person name="Arachchi H.M."/>
            <person name="Berlin A.M."/>
            <person name="Chapman S.B."/>
            <person name="Goldberg J."/>
            <person name="Griggs A."/>
            <person name="Gujja S."/>
            <person name="Hansen M."/>
            <person name="Howarth C."/>
            <person name="Imamovic A."/>
            <person name="Larimer J."/>
            <person name="McCowen C."/>
            <person name="Montmayeur A."/>
            <person name="Murphy C."/>
            <person name="Neiman D."/>
            <person name="Pearson M."/>
            <person name="Priest M."/>
            <person name="Roberts A."/>
            <person name="Saif S."/>
            <person name="Shea T."/>
            <person name="Sisk P."/>
            <person name="Sykes S."/>
            <person name="Wortman J."/>
            <person name="Nusbaum C."/>
            <person name="Birren B."/>
        </authorList>
    </citation>
    <scope>NUCLEOTIDE SEQUENCE [LARGE SCALE GENOMIC DNA]</scope>
    <source>
        <strain evidence="8 9">2_1_59BFAA</strain>
    </source>
</reference>
<dbReference type="GO" id="GO:0016020">
    <property type="term" value="C:membrane"/>
    <property type="evidence" value="ECO:0007669"/>
    <property type="project" value="InterPro"/>
</dbReference>
<evidence type="ECO:0000259" key="7">
    <source>
        <dbReference type="SMART" id="SM00900"/>
    </source>
</evidence>
<dbReference type="PATRIC" id="fig|742823.3.peg.2118"/>
<feature type="chain" id="PRO_5003849287" evidence="6">
    <location>
        <begin position="21"/>
        <end position="597"/>
    </location>
</feature>
<evidence type="ECO:0000313" key="8">
    <source>
        <dbReference type="EMBL" id="EKB30285.1"/>
    </source>
</evidence>
<dbReference type="Gene3D" id="3.50.50.60">
    <property type="entry name" value="FAD/NAD(P)-binding domain"/>
    <property type="match status" value="1"/>
</dbReference>
<dbReference type="Gene3D" id="3.90.1010.20">
    <property type="match status" value="1"/>
</dbReference>
<sequence length="597" mass="62920">MKKTLIAFAVAAAFASAASAASFKAGTYTATAPGIHGDVTVEVTFTADKLADIKVTKQSETVGIGSKAVELLPGRMVAAQSPAVDGVTGATITTEAIRKAVSDCVKQAGVDPANLVPLAVKKTGGQKTLETDMVVVGGGGSGMSATIRGRMNGMNVILVEKMPYIGGAAAISGGQVVAQGSKLQKAFGSTEDSPESMIKDFMANGHNLNDPAKISLYANNVGATIDWLHEKVGVKFIPNDLPFLAEYSHRRALEFEGGAKTMAQHLREVIAGNGAQVLYSTRVEKLLQDKDGRVIGVEATDDNGVKYTIKSKATLLTTGGFGNNKDMLVEPIKSTLYYGPVSSTGDGHRMAMELGAKTQLMQYGKRYPNGIEVAPGKAKSTIYANVGAFDQAGILVNIDGKRFVNEKASNRHILDPMLQNANGQGYVFMDQKSWEGFYKRLPETGVSHEDADKYLAQDGKTAPLFVKGATVEEVAAKAGINAAALKATVARYNGFVKAKKDADFDRPVQYMKAEISAEGPYYIVEQRPRFATTMGGLCTNDKLNVITKDGKLIPGLYVAGELVGGVMGDDSPAGANVGWALTSGRVAADAIKEAVAK</sequence>
<evidence type="ECO:0000256" key="2">
    <source>
        <dbReference type="ARBA" id="ARBA00001974"/>
    </source>
</evidence>